<dbReference type="eggNOG" id="COG2227">
    <property type="taxonomic scope" value="Bacteria"/>
</dbReference>
<sequence>MQFSTDNVFIRVQDYSVSGESFDLLLDEELQLLKTHPQPSLEKLPRYYESEDYISHTDGQRSLFEKLYQLIKRKAIRDKVKLITKLQPQKGALLDIGTGTGDFLSEATNQNWNCIGIEPSKKAKTIAISKRVRFAESLEVLENHSFDVITMWHVLEHVPDLEQQIQELKRLLKPTGTIIIAVPNYKSFDAQHYGKFWAAYDVPRHLWHFSKTSVEKLFARENIKLVKVLPMVFDSFYVSLLSEKYKTGKMNFIKGFFTGLRSNWKAQQNLEFSSHIYVLENAKN</sequence>
<dbReference type="GO" id="GO:0008168">
    <property type="term" value="F:methyltransferase activity"/>
    <property type="evidence" value="ECO:0007669"/>
    <property type="project" value="UniProtKB-KW"/>
</dbReference>
<name>A0A0A2MCJ1_9FLAO</name>
<dbReference type="PANTHER" id="PTHR43861:SF6">
    <property type="entry name" value="METHYLTRANSFERASE TYPE 11"/>
    <property type="match status" value="1"/>
</dbReference>
<gene>
    <name evidence="1" type="ORF">Q764_09555</name>
</gene>
<accession>A0A0A2MCJ1</accession>
<dbReference type="AlphaFoldDB" id="A0A0A2MCJ1"/>
<dbReference type="InterPro" id="IPR029063">
    <property type="entry name" value="SAM-dependent_MTases_sf"/>
</dbReference>
<dbReference type="OrthoDB" id="2370471at2"/>
<reference evidence="1 2" key="1">
    <citation type="submission" date="2013-09" db="EMBL/GenBank/DDBJ databases">
        <authorList>
            <person name="Zeng Z."/>
            <person name="Chen C."/>
        </authorList>
    </citation>
    <scope>NUCLEOTIDE SEQUENCE [LARGE SCALE GENOMIC DNA]</scope>
    <source>
        <strain evidence="1 2">GH29-5</strain>
    </source>
</reference>
<dbReference type="SUPFAM" id="SSF53335">
    <property type="entry name" value="S-adenosyl-L-methionine-dependent methyltransferases"/>
    <property type="match status" value="1"/>
</dbReference>
<dbReference type="CDD" id="cd02440">
    <property type="entry name" value="AdoMet_MTases"/>
    <property type="match status" value="1"/>
</dbReference>
<dbReference type="EMBL" id="JRLW01000011">
    <property type="protein sequence ID" value="KGO89143.1"/>
    <property type="molecule type" value="Genomic_DNA"/>
</dbReference>
<organism evidence="1 2">
    <name type="scientific">Flavobacterium suncheonense GH29-5 = DSM 17707</name>
    <dbReference type="NCBI Taxonomy" id="1121899"/>
    <lineage>
        <taxon>Bacteria</taxon>
        <taxon>Pseudomonadati</taxon>
        <taxon>Bacteroidota</taxon>
        <taxon>Flavobacteriia</taxon>
        <taxon>Flavobacteriales</taxon>
        <taxon>Flavobacteriaceae</taxon>
        <taxon>Flavobacterium</taxon>
    </lineage>
</organism>
<dbReference type="Gene3D" id="3.40.50.150">
    <property type="entry name" value="Vaccinia Virus protein VP39"/>
    <property type="match status" value="1"/>
</dbReference>
<protein>
    <submittedName>
        <fullName evidence="1">Methyltransferase</fullName>
    </submittedName>
</protein>
<dbReference type="PANTHER" id="PTHR43861">
    <property type="entry name" value="TRANS-ACONITATE 2-METHYLTRANSFERASE-RELATED"/>
    <property type="match status" value="1"/>
</dbReference>
<evidence type="ECO:0000313" key="2">
    <source>
        <dbReference type="Proteomes" id="UP000030121"/>
    </source>
</evidence>
<proteinExistence type="predicted"/>
<dbReference type="STRING" id="1121899.GCA_000430025_02186"/>
<comment type="caution">
    <text evidence="1">The sequence shown here is derived from an EMBL/GenBank/DDBJ whole genome shotgun (WGS) entry which is preliminary data.</text>
</comment>
<dbReference type="Pfam" id="PF13489">
    <property type="entry name" value="Methyltransf_23"/>
    <property type="match status" value="1"/>
</dbReference>
<evidence type="ECO:0000313" key="1">
    <source>
        <dbReference type="EMBL" id="KGO89143.1"/>
    </source>
</evidence>
<dbReference type="GO" id="GO:0032259">
    <property type="term" value="P:methylation"/>
    <property type="evidence" value="ECO:0007669"/>
    <property type="project" value="UniProtKB-KW"/>
</dbReference>
<keyword evidence="1" id="KW-0489">Methyltransferase</keyword>
<dbReference type="RefSeq" id="WP_026980608.1">
    <property type="nucleotide sequence ID" value="NZ_AUCZ01000010.1"/>
</dbReference>
<keyword evidence="1" id="KW-0808">Transferase</keyword>
<dbReference type="Proteomes" id="UP000030121">
    <property type="component" value="Unassembled WGS sequence"/>
</dbReference>
<keyword evidence="2" id="KW-1185">Reference proteome</keyword>